<dbReference type="RefSeq" id="WP_130418503.1">
    <property type="nucleotide sequence ID" value="NZ_SHKW01000001.1"/>
</dbReference>
<gene>
    <name evidence="1" type="ORF">BDD14_1898</name>
</gene>
<dbReference type="AlphaFoldDB" id="A0A4Q7YRU3"/>
<proteinExistence type="predicted"/>
<evidence type="ECO:0000313" key="2">
    <source>
        <dbReference type="Proteomes" id="UP000292958"/>
    </source>
</evidence>
<dbReference type="Proteomes" id="UP000292958">
    <property type="component" value="Unassembled WGS sequence"/>
</dbReference>
<organism evidence="1 2">
    <name type="scientific">Edaphobacter modestus</name>
    <dbReference type="NCBI Taxonomy" id="388466"/>
    <lineage>
        <taxon>Bacteria</taxon>
        <taxon>Pseudomonadati</taxon>
        <taxon>Acidobacteriota</taxon>
        <taxon>Terriglobia</taxon>
        <taxon>Terriglobales</taxon>
        <taxon>Acidobacteriaceae</taxon>
        <taxon>Edaphobacter</taxon>
    </lineage>
</organism>
<evidence type="ECO:0000313" key="1">
    <source>
        <dbReference type="EMBL" id="RZU40437.1"/>
    </source>
</evidence>
<name>A0A4Q7YRU3_9BACT</name>
<protein>
    <submittedName>
        <fullName evidence="1">Uncharacterized protein</fullName>
    </submittedName>
</protein>
<comment type="caution">
    <text evidence="1">The sequence shown here is derived from an EMBL/GenBank/DDBJ whole genome shotgun (WGS) entry which is preliminary data.</text>
</comment>
<sequence length="81" mass="9163">MQRKFIVAAIAVAVFGLNGCESHQAKVDALQKEYDQLASQFHQDCSAEYLTIPPTVSQKCTEEDKKVKEAWQRLQAEHAKQ</sequence>
<keyword evidence="2" id="KW-1185">Reference proteome</keyword>
<dbReference type="EMBL" id="SHKW01000001">
    <property type="protein sequence ID" value="RZU40437.1"/>
    <property type="molecule type" value="Genomic_DNA"/>
</dbReference>
<reference evidence="1 2" key="1">
    <citation type="submission" date="2019-02" db="EMBL/GenBank/DDBJ databases">
        <title>Genomic Encyclopedia of Archaeal and Bacterial Type Strains, Phase II (KMG-II): from individual species to whole genera.</title>
        <authorList>
            <person name="Goeker M."/>
        </authorList>
    </citation>
    <scope>NUCLEOTIDE SEQUENCE [LARGE SCALE GENOMIC DNA]</scope>
    <source>
        <strain evidence="1 2">DSM 18101</strain>
    </source>
</reference>
<accession>A0A4Q7YRU3</accession>
<dbReference type="OrthoDB" id="123241at2"/>